<feature type="region of interest" description="Disordered" evidence="1">
    <location>
        <begin position="162"/>
        <end position="198"/>
    </location>
</feature>
<evidence type="ECO:0000313" key="4">
    <source>
        <dbReference type="Proteomes" id="UP000564496"/>
    </source>
</evidence>
<evidence type="ECO:0000256" key="1">
    <source>
        <dbReference type="SAM" id="MobiDB-lite"/>
    </source>
</evidence>
<gene>
    <name evidence="3" type="ORF">BJ988_001172</name>
</gene>
<evidence type="ECO:0000256" key="2">
    <source>
        <dbReference type="SAM" id="Phobius"/>
    </source>
</evidence>
<dbReference type="AlphaFoldDB" id="A0A7Z0DJE7"/>
<name>A0A7Z0DJE7_9ACTN</name>
<feature type="compositionally biased region" description="Basic and acidic residues" evidence="1">
    <location>
        <begin position="162"/>
        <end position="173"/>
    </location>
</feature>
<protein>
    <submittedName>
        <fullName evidence="3">Cell division protein FtsB</fullName>
    </submittedName>
</protein>
<dbReference type="GO" id="GO:0051301">
    <property type="term" value="P:cell division"/>
    <property type="evidence" value="ECO:0007669"/>
    <property type="project" value="UniProtKB-KW"/>
</dbReference>
<reference evidence="3 4" key="1">
    <citation type="submission" date="2020-07" db="EMBL/GenBank/DDBJ databases">
        <title>Sequencing the genomes of 1000 actinobacteria strains.</title>
        <authorList>
            <person name="Klenk H.-P."/>
        </authorList>
    </citation>
    <scope>NUCLEOTIDE SEQUENCE [LARGE SCALE GENOMIC DNA]</scope>
    <source>
        <strain evidence="3 4">DSM 26487</strain>
    </source>
</reference>
<dbReference type="Proteomes" id="UP000564496">
    <property type="component" value="Unassembled WGS sequence"/>
</dbReference>
<keyword evidence="3" id="KW-0131">Cell cycle</keyword>
<keyword evidence="3" id="KW-0132">Cell division</keyword>
<sequence length="198" mass="21176">MSIAAAPQAPVRSPDRAPETTQTRLTAVPAPLSAPMAPRLPFVVLVSMLLIGGVVGLLVFNTSMQQSAFQEQRLQEQATTLAAREQALDGELKKMEDPHKIAAEAKKLGMVVPQNAAMLQVPDAKVVGEAAPADRSATPPLHPKVAKPYSVLVAERKAAEAAAAKERAAEEAKKKRAQETTSQQQTEEQQRTETGEAR</sequence>
<keyword evidence="2" id="KW-0812">Transmembrane</keyword>
<organism evidence="3 4">
    <name type="scientific">Nocardioides panzhihuensis</name>
    <dbReference type="NCBI Taxonomy" id="860243"/>
    <lineage>
        <taxon>Bacteria</taxon>
        <taxon>Bacillati</taxon>
        <taxon>Actinomycetota</taxon>
        <taxon>Actinomycetes</taxon>
        <taxon>Propionibacteriales</taxon>
        <taxon>Nocardioidaceae</taxon>
        <taxon>Nocardioides</taxon>
    </lineage>
</organism>
<proteinExistence type="predicted"/>
<keyword evidence="2" id="KW-1133">Transmembrane helix</keyword>
<accession>A0A7Z0DJE7</accession>
<dbReference type="RefSeq" id="WP_179657158.1">
    <property type="nucleotide sequence ID" value="NZ_JACBZR010000001.1"/>
</dbReference>
<feature type="transmembrane region" description="Helical" evidence="2">
    <location>
        <begin position="40"/>
        <end position="60"/>
    </location>
</feature>
<evidence type="ECO:0000313" key="3">
    <source>
        <dbReference type="EMBL" id="NYI76524.1"/>
    </source>
</evidence>
<feature type="region of interest" description="Disordered" evidence="1">
    <location>
        <begin position="1"/>
        <end position="22"/>
    </location>
</feature>
<keyword evidence="2" id="KW-0472">Membrane</keyword>
<dbReference type="EMBL" id="JACBZR010000001">
    <property type="protein sequence ID" value="NYI76524.1"/>
    <property type="molecule type" value="Genomic_DNA"/>
</dbReference>
<keyword evidence="4" id="KW-1185">Reference proteome</keyword>
<comment type="caution">
    <text evidence="3">The sequence shown here is derived from an EMBL/GenBank/DDBJ whole genome shotgun (WGS) entry which is preliminary data.</text>
</comment>
<feature type="compositionally biased region" description="Basic and acidic residues" evidence="1">
    <location>
        <begin position="188"/>
        <end position="198"/>
    </location>
</feature>